<evidence type="ECO:0000313" key="3">
    <source>
        <dbReference type="Proteomes" id="UP000092993"/>
    </source>
</evidence>
<dbReference type="EMBL" id="LUGG01000003">
    <property type="protein sequence ID" value="OBZ76888.1"/>
    <property type="molecule type" value="Genomic_DNA"/>
</dbReference>
<dbReference type="Proteomes" id="UP000092993">
    <property type="component" value="Unassembled WGS sequence"/>
</dbReference>
<gene>
    <name evidence="2" type="ORF">A0H81_03632</name>
</gene>
<feature type="region of interest" description="Disordered" evidence="1">
    <location>
        <begin position="194"/>
        <end position="214"/>
    </location>
</feature>
<feature type="region of interest" description="Disordered" evidence="1">
    <location>
        <begin position="1"/>
        <end position="130"/>
    </location>
</feature>
<evidence type="ECO:0000313" key="2">
    <source>
        <dbReference type="EMBL" id="OBZ76888.1"/>
    </source>
</evidence>
<protein>
    <submittedName>
        <fullName evidence="2">Uncharacterized protein</fullName>
    </submittedName>
</protein>
<feature type="compositionally biased region" description="Acidic residues" evidence="1">
    <location>
        <begin position="9"/>
        <end position="20"/>
    </location>
</feature>
<keyword evidence="3" id="KW-1185">Reference proteome</keyword>
<dbReference type="STRING" id="5627.A0A1C7MJB7"/>
<organism evidence="2 3">
    <name type="scientific">Grifola frondosa</name>
    <name type="common">Maitake</name>
    <name type="synonym">Polyporus frondosus</name>
    <dbReference type="NCBI Taxonomy" id="5627"/>
    <lineage>
        <taxon>Eukaryota</taxon>
        <taxon>Fungi</taxon>
        <taxon>Dikarya</taxon>
        <taxon>Basidiomycota</taxon>
        <taxon>Agaricomycotina</taxon>
        <taxon>Agaricomycetes</taxon>
        <taxon>Polyporales</taxon>
        <taxon>Grifolaceae</taxon>
        <taxon>Grifola</taxon>
    </lineage>
</organism>
<dbReference type="AlphaFoldDB" id="A0A1C7MJB7"/>
<accession>A0A1C7MJB7</accession>
<proteinExistence type="predicted"/>
<dbReference type="OrthoDB" id="2802887at2759"/>
<sequence>MNVDKDLDVGAEEGPVEPEEVVVHSGLTSPVLRGQQVPTAPLVDIDQNVDKPPSLSDIEPEPTSPPPTPPAAIVEEHVGDQLPPANETLISPIEQAQTHDRVVKMKRRDERRRSVPQQPQSHAPFTPLRGFGYRGRGGYVGGRGRSGLGRAGFLSSSTGLRHPPEPETQAVAEPNVNLSSTDENALLWEELFGPESPRRPSKRTTNPHPLVFQDTDINCGAQTDKRSRIRKRQLENVVLPPPKKRQWSAAEGVAREWAVAIDTYLDTKRTGRLRPAHDPTSRKLWKNFADAVEEVSCNRQNLSLEIVKNSGLRDSIKVTIDRINDDWGVAAMQRRLKAKEVLDCWRKRFT</sequence>
<name>A0A1C7MJB7_GRIFR</name>
<comment type="caution">
    <text evidence="2">The sequence shown here is derived from an EMBL/GenBank/DDBJ whole genome shotgun (WGS) entry which is preliminary data.</text>
</comment>
<feature type="compositionally biased region" description="Basic and acidic residues" evidence="1">
    <location>
        <begin position="97"/>
        <end position="113"/>
    </location>
</feature>
<evidence type="ECO:0000256" key="1">
    <source>
        <dbReference type="SAM" id="MobiDB-lite"/>
    </source>
</evidence>
<reference evidence="2 3" key="1">
    <citation type="submission" date="2016-03" db="EMBL/GenBank/DDBJ databases">
        <title>Whole genome sequencing of Grifola frondosa 9006-11.</title>
        <authorList>
            <person name="Min B."/>
            <person name="Park H."/>
            <person name="Kim J.-G."/>
            <person name="Cho H."/>
            <person name="Oh Y.-L."/>
            <person name="Kong W.-S."/>
            <person name="Choi I.-G."/>
        </authorList>
    </citation>
    <scope>NUCLEOTIDE SEQUENCE [LARGE SCALE GENOMIC DNA]</scope>
    <source>
        <strain evidence="2 3">9006-11</strain>
    </source>
</reference>